<feature type="region of interest" description="Disordered" evidence="1">
    <location>
        <begin position="44"/>
        <end position="65"/>
    </location>
</feature>
<sequence>MGTRDRASAARYGLDLYGLRAHWVEGTRDGQAILADKSGRRHGWLKSSQNGDVEHDPTKIGKSTKRRKDVIHSCRLTGLRSGLPPKGRTFESIGATLLAGNAMLSDLVVLGSDSPELGLRSVEVKQMALDLKREMRLLLDLEWSRGKRLTVRMANALGGVFTVGGKA</sequence>
<evidence type="ECO:0000256" key="1">
    <source>
        <dbReference type="SAM" id="MobiDB-lite"/>
    </source>
</evidence>
<name>A0A482WIV6_LAOST</name>
<organism evidence="2 3">
    <name type="scientific">Laodelphax striatellus</name>
    <name type="common">Small brown planthopper</name>
    <name type="synonym">Delphax striatella</name>
    <dbReference type="NCBI Taxonomy" id="195883"/>
    <lineage>
        <taxon>Eukaryota</taxon>
        <taxon>Metazoa</taxon>
        <taxon>Ecdysozoa</taxon>
        <taxon>Arthropoda</taxon>
        <taxon>Hexapoda</taxon>
        <taxon>Insecta</taxon>
        <taxon>Pterygota</taxon>
        <taxon>Neoptera</taxon>
        <taxon>Paraneoptera</taxon>
        <taxon>Hemiptera</taxon>
        <taxon>Auchenorrhyncha</taxon>
        <taxon>Fulgoroidea</taxon>
        <taxon>Delphacidae</taxon>
        <taxon>Criomorphinae</taxon>
        <taxon>Laodelphax</taxon>
    </lineage>
</organism>
<comment type="caution">
    <text evidence="2">The sequence shown here is derived from an EMBL/GenBank/DDBJ whole genome shotgun (WGS) entry which is preliminary data.</text>
</comment>
<keyword evidence="3" id="KW-1185">Reference proteome</keyword>
<dbReference type="InParanoid" id="A0A482WIV6"/>
<accession>A0A482WIV6</accession>
<evidence type="ECO:0000313" key="3">
    <source>
        <dbReference type="Proteomes" id="UP000291343"/>
    </source>
</evidence>
<dbReference type="AlphaFoldDB" id="A0A482WIV6"/>
<dbReference type="Proteomes" id="UP000291343">
    <property type="component" value="Unassembled WGS sequence"/>
</dbReference>
<reference evidence="2 3" key="1">
    <citation type="journal article" date="2017" name="Gigascience">
        <title>Genome sequence of the small brown planthopper, Laodelphax striatellus.</title>
        <authorList>
            <person name="Zhu J."/>
            <person name="Jiang F."/>
            <person name="Wang X."/>
            <person name="Yang P."/>
            <person name="Bao Y."/>
            <person name="Zhao W."/>
            <person name="Wang W."/>
            <person name="Lu H."/>
            <person name="Wang Q."/>
            <person name="Cui N."/>
            <person name="Li J."/>
            <person name="Chen X."/>
            <person name="Luo L."/>
            <person name="Yu J."/>
            <person name="Kang L."/>
            <person name="Cui F."/>
        </authorList>
    </citation>
    <scope>NUCLEOTIDE SEQUENCE [LARGE SCALE GENOMIC DNA]</scope>
    <source>
        <strain evidence="2">Lst14</strain>
    </source>
</reference>
<evidence type="ECO:0000313" key="2">
    <source>
        <dbReference type="EMBL" id="RZF33457.1"/>
    </source>
</evidence>
<gene>
    <name evidence="2" type="ORF">LSTR_LSTR017401</name>
</gene>
<protein>
    <submittedName>
        <fullName evidence="2">Uncharacterized protein</fullName>
    </submittedName>
</protein>
<proteinExistence type="predicted"/>
<dbReference type="EMBL" id="QKKF02033851">
    <property type="protein sequence ID" value="RZF33457.1"/>
    <property type="molecule type" value="Genomic_DNA"/>
</dbReference>